<dbReference type="PANTHER" id="PTHR47913:SF1">
    <property type="entry name" value="OS01G0167750 PROTEIN"/>
    <property type="match status" value="1"/>
</dbReference>
<feature type="compositionally biased region" description="Basic and acidic residues" evidence="8">
    <location>
        <begin position="89"/>
        <end position="129"/>
    </location>
</feature>
<protein>
    <submittedName>
        <fullName evidence="10">Pentatricopeptide repeat-containing protein</fullName>
    </submittedName>
</protein>
<reference evidence="10" key="1">
    <citation type="submission" date="2019-09" db="EMBL/GenBank/DDBJ databases">
        <title>Draft genome information of white flower Hibiscus syriacus.</title>
        <authorList>
            <person name="Kim Y.-M."/>
        </authorList>
    </citation>
    <scope>NUCLEOTIDE SEQUENCE [LARGE SCALE GENOMIC DNA]</scope>
    <source>
        <strain evidence="10">YM2019G1</strain>
    </source>
</reference>
<dbReference type="GO" id="GO:0032875">
    <property type="term" value="P:regulation of DNA endoreduplication"/>
    <property type="evidence" value="ECO:0007669"/>
    <property type="project" value="UniProtKB-ARBA"/>
</dbReference>
<evidence type="ECO:0000256" key="2">
    <source>
        <dbReference type="ARBA" id="ARBA00022737"/>
    </source>
</evidence>
<feature type="compositionally biased region" description="Acidic residues" evidence="8">
    <location>
        <begin position="66"/>
        <end position="88"/>
    </location>
</feature>
<dbReference type="Gene3D" id="1.25.40.10">
    <property type="entry name" value="Tetratricopeptide repeat domain"/>
    <property type="match status" value="3"/>
</dbReference>
<evidence type="ECO:0000256" key="8">
    <source>
        <dbReference type="SAM" id="MobiDB-lite"/>
    </source>
</evidence>
<dbReference type="SMART" id="SM00132">
    <property type="entry name" value="LIM"/>
    <property type="match status" value="1"/>
</dbReference>
<organism evidence="10 11">
    <name type="scientific">Hibiscus syriacus</name>
    <name type="common">Rose of Sharon</name>
    <dbReference type="NCBI Taxonomy" id="106335"/>
    <lineage>
        <taxon>Eukaryota</taxon>
        <taxon>Viridiplantae</taxon>
        <taxon>Streptophyta</taxon>
        <taxon>Embryophyta</taxon>
        <taxon>Tracheophyta</taxon>
        <taxon>Spermatophyta</taxon>
        <taxon>Magnoliopsida</taxon>
        <taxon>eudicotyledons</taxon>
        <taxon>Gunneridae</taxon>
        <taxon>Pentapetalae</taxon>
        <taxon>rosids</taxon>
        <taxon>malvids</taxon>
        <taxon>Malvales</taxon>
        <taxon>Malvaceae</taxon>
        <taxon>Malvoideae</taxon>
        <taxon>Hibiscus</taxon>
    </lineage>
</organism>
<dbReference type="EMBL" id="VEPZ02000986">
    <property type="protein sequence ID" value="KAE8704824.1"/>
    <property type="molecule type" value="Genomic_DNA"/>
</dbReference>
<dbReference type="FunFam" id="2.10.110.10:FF:000078">
    <property type="entry name" value="Protein DA1-related 1"/>
    <property type="match status" value="1"/>
</dbReference>
<dbReference type="InterPro" id="IPR044175">
    <property type="entry name" value="At5g66631-like"/>
</dbReference>
<dbReference type="AlphaFoldDB" id="A0A6A3AJP2"/>
<feature type="compositionally biased region" description="Low complexity" evidence="8">
    <location>
        <begin position="468"/>
        <end position="488"/>
    </location>
</feature>
<evidence type="ECO:0000256" key="4">
    <source>
        <dbReference type="ARBA" id="ARBA00022843"/>
    </source>
</evidence>
<comment type="caution">
    <text evidence="10">The sequence shown here is derived from an EMBL/GenBank/DDBJ whole genome shotgun (WGS) entry which is preliminary data.</text>
</comment>
<dbReference type="GO" id="GO:0008233">
    <property type="term" value="F:peptidase activity"/>
    <property type="evidence" value="ECO:0007669"/>
    <property type="project" value="UniProtKB-ARBA"/>
</dbReference>
<evidence type="ECO:0000256" key="6">
    <source>
        <dbReference type="PROSITE-ProRule" id="PRU00125"/>
    </source>
</evidence>
<evidence type="ECO:0000256" key="5">
    <source>
        <dbReference type="ARBA" id="ARBA00023038"/>
    </source>
</evidence>
<keyword evidence="1 6" id="KW-0479">Metal-binding</keyword>
<feature type="compositionally biased region" description="Basic and acidic residues" evidence="8">
    <location>
        <begin position="19"/>
        <end position="42"/>
    </location>
</feature>
<keyword evidence="4" id="KW-0832">Ubl conjugation</keyword>
<evidence type="ECO:0000256" key="1">
    <source>
        <dbReference type="ARBA" id="ARBA00022723"/>
    </source>
</evidence>
<sequence length="1107" mass="125953">MGWLTKILKGSSNKGRYHGRYDTDRTWDEPRRSAEGSDGFDKDEIECAIAISLSEVDQKGKKVIEDESDPEEESDDDVSIDEGHLEDENDKHSAAHEEKEEESYAKPHVEEEDDRYAKVQPEEDEGHDKVQLEEDEQLAKAIQESLNVESPPRYGHGGLFSPYPFFFSASYRICAGCHAEIGHGRYLSCMGSVWHPECFRCHACNQPINDYEFSVSGNRPFHKTCYKEQQHPKCDVCRKFIPTNTAGLIEYRAHPYWMQKYCPSHERDGTPRCCSCERMETADTKYLSLDDGRKLCLECLDSAIMDTHECQPLYLEIQEFYEGLNMKVEQQVPLLLVERQALNEAMEGEKNGHHHLPETRGLCLSEEQTVTTVLRRPRIGAGYRFIDMITEPHRLIRRCEVTAILILYGLPRLLTGSILAHEMMHAWLRLKGYPNLSPEVEEGICQVLAHMWLDSEIYAASGSDAASSSSSSSSSSSPSSSSSSSTSSKKGKRSDFEKKLGGFFKHQIESDSSKAYGEGFRQGNQAVNNLLNQQVRSFAREPFANKLTHYLQRAKLIDSIRLALRSNSPNSLNPLLQTRLLDSFVVANAFRSAPSSDSAVSFFEILKQVPNFEHSQITVFAFATVLAKFKRKEELKALIGDVKDGKLNNVKVSFMNLLFWYSTAGDLQEVLKTWEEYTSEENRLSAEAHNIVIGLYAQKGMNFEAVKAFRCMIDQGVIPNSRTYTILIEQLVRLGKLDAAMEVFTLLPSMRIKRTLKQFLILVEGLVGGERFDVVESLLKEMREDGKLPGRAMRVYLERMKEAGFAGEADEFLVEMLPDGRIKSVSSCENGNDEYEDDDEDDDEDDNVNGVDIHMVKLKPWLDPKALANALKQWNPEVVTILEDAKFVWTSRLVCKVLRNFISTETAWNFFCWVASQPGFTHDIYTVQRMMTLLARHGNVELVDKLINKVRREQMRLPFSTIRLLIEFYGISKNADAALKVFRDDRSLCGHISRFNLMLLYSSLLRALTKSRRNSDALEVLHEMILSGVCPDIQTFSGLIYHFALQGDIKTVQQLISMSLWQEGKRKEAVNVEERYEEADAALPLALRGHVWTVSSEDLTRVYNIYL</sequence>
<dbReference type="GO" id="GO:0043130">
    <property type="term" value="F:ubiquitin binding"/>
    <property type="evidence" value="ECO:0007669"/>
    <property type="project" value="UniProtKB-ARBA"/>
</dbReference>
<dbReference type="Pfam" id="PF01535">
    <property type="entry name" value="PPR"/>
    <property type="match status" value="1"/>
</dbReference>
<dbReference type="Proteomes" id="UP000436088">
    <property type="component" value="Unassembled WGS sequence"/>
</dbReference>
<dbReference type="Pfam" id="PF13041">
    <property type="entry name" value="PPR_2"/>
    <property type="match status" value="1"/>
</dbReference>
<name>A0A6A3AJP2_HIBSY</name>
<feature type="region of interest" description="Disordered" evidence="8">
    <location>
        <begin position="56"/>
        <end position="129"/>
    </location>
</feature>
<feature type="compositionally biased region" description="Acidic residues" evidence="8">
    <location>
        <begin position="831"/>
        <end position="846"/>
    </location>
</feature>
<evidence type="ECO:0000256" key="7">
    <source>
        <dbReference type="PROSITE-ProRule" id="PRU00708"/>
    </source>
</evidence>
<accession>A0A6A3AJP2</accession>
<dbReference type="PROSITE" id="PS51375">
    <property type="entry name" value="PPR"/>
    <property type="match status" value="3"/>
</dbReference>
<feature type="repeat" description="PPR" evidence="7">
    <location>
        <begin position="685"/>
        <end position="719"/>
    </location>
</feature>
<dbReference type="InterPro" id="IPR001781">
    <property type="entry name" value="Znf_LIM"/>
</dbReference>
<evidence type="ECO:0000259" key="9">
    <source>
        <dbReference type="PROSITE" id="PS50023"/>
    </source>
</evidence>
<dbReference type="CDD" id="cd08368">
    <property type="entry name" value="LIM"/>
    <property type="match status" value="1"/>
</dbReference>
<dbReference type="InterPro" id="IPR003903">
    <property type="entry name" value="UIM_dom"/>
</dbReference>
<keyword evidence="3 6" id="KW-0862">Zinc</keyword>
<gene>
    <name evidence="10" type="ORF">F3Y22_tig00110437pilonHSYRG00072</name>
</gene>
<feature type="region of interest" description="Disordered" evidence="8">
    <location>
        <begin position="468"/>
        <end position="494"/>
    </location>
</feature>
<dbReference type="Pfam" id="PF23625">
    <property type="entry name" value="UIM_2"/>
    <property type="match status" value="2"/>
</dbReference>
<dbReference type="PROSITE" id="PS50023">
    <property type="entry name" value="LIM_DOMAIN_2"/>
    <property type="match status" value="1"/>
</dbReference>
<feature type="compositionally biased region" description="Basic and acidic residues" evidence="8">
    <location>
        <begin position="56"/>
        <end position="65"/>
    </location>
</feature>
<feature type="repeat" description="PPR" evidence="7">
    <location>
        <begin position="997"/>
        <end position="1031"/>
    </location>
</feature>
<dbReference type="PROSITE" id="PS50330">
    <property type="entry name" value="UIM"/>
    <property type="match status" value="1"/>
</dbReference>
<keyword evidence="5 6" id="KW-0440">LIM domain</keyword>
<dbReference type="InterPro" id="IPR002885">
    <property type="entry name" value="PPR_rpt"/>
</dbReference>
<dbReference type="Gene3D" id="2.10.110.10">
    <property type="entry name" value="Cysteine Rich Protein"/>
    <property type="match status" value="1"/>
</dbReference>
<evidence type="ECO:0000313" key="11">
    <source>
        <dbReference type="Proteomes" id="UP000436088"/>
    </source>
</evidence>
<dbReference type="Pfam" id="PF12315">
    <property type="entry name" value="DA1-like"/>
    <property type="match status" value="1"/>
</dbReference>
<feature type="domain" description="LIM zinc-binding" evidence="9">
    <location>
        <begin position="172"/>
        <end position="232"/>
    </location>
</feature>
<dbReference type="GO" id="GO:0046872">
    <property type="term" value="F:metal ion binding"/>
    <property type="evidence" value="ECO:0007669"/>
    <property type="project" value="UniProtKB-KW"/>
</dbReference>
<dbReference type="PROSITE" id="PS00478">
    <property type="entry name" value="LIM_DOMAIN_1"/>
    <property type="match status" value="1"/>
</dbReference>
<dbReference type="Pfam" id="PF00412">
    <property type="entry name" value="LIM"/>
    <property type="match status" value="1"/>
</dbReference>
<dbReference type="InterPro" id="IPR011990">
    <property type="entry name" value="TPR-like_helical_dom_sf"/>
</dbReference>
<dbReference type="NCBIfam" id="TIGR00756">
    <property type="entry name" value="PPR"/>
    <property type="match status" value="2"/>
</dbReference>
<dbReference type="InterPro" id="IPR022087">
    <property type="entry name" value="DA1-like_dom"/>
</dbReference>
<proteinExistence type="predicted"/>
<evidence type="ECO:0000256" key="3">
    <source>
        <dbReference type="ARBA" id="ARBA00022833"/>
    </source>
</evidence>
<keyword evidence="11" id="KW-1185">Reference proteome</keyword>
<keyword evidence="2" id="KW-0677">Repeat</keyword>
<dbReference type="SMART" id="SM00726">
    <property type="entry name" value="UIM"/>
    <property type="match status" value="2"/>
</dbReference>
<evidence type="ECO:0000313" key="10">
    <source>
        <dbReference type="EMBL" id="KAE8704824.1"/>
    </source>
</evidence>
<feature type="region of interest" description="Disordered" evidence="8">
    <location>
        <begin position="1"/>
        <end position="43"/>
    </location>
</feature>
<feature type="repeat" description="PPR" evidence="7">
    <location>
        <begin position="720"/>
        <end position="754"/>
    </location>
</feature>
<dbReference type="PANTHER" id="PTHR47913">
    <property type="entry name" value="OS01G0167750 PROTEIN"/>
    <property type="match status" value="1"/>
</dbReference>
<dbReference type="SUPFAM" id="SSF57716">
    <property type="entry name" value="Glucocorticoid receptor-like (DNA-binding domain)"/>
    <property type="match status" value="2"/>
</dbReference>
<dbReference type="CDD" id="cd09396">
    <property type="entry name" value="LIM_DA1"/>
    <property type="match status" value="1"/>
</dbReference>
<feature type="region of interest" description="Disordered" evidence="8">
    <location>
        <begin position="824"/>
        <end position="846"/>
    </location>
</feature>